<dbReference type="EMBL" id="LHPI01000030">
    <property type="protein sequence ID" value="KOO05758.1"/>
    <property type="molecule type" value="Genomic_DNA"/>
</dbReference>
<reference evidence="2" key="1">
    <citation type="submission" date="2015-08" db="EMBL/GenBank/DDBJ databases">
        <title>Vibrio galatheae sp. nov., a novel member of the Vibrionaceae family isolated from the Solomon Islands.</title>
        <authorList>
            <person name="Giubergia S."/>
            <person name="Machado H."/>
            <person name="Mateiu R.V."/>
            <person name="Gram L."/>
        </authorList>
    </citation>
    <scope>NUCLEOTIDE SEQUENCE [LARGE SCALE GENOMIC DNA]</scope>
    <source>
        <strain evidence="2">DSM 19134</strain>
    </source>
</reference>
<dbReference type="Proteomes" id="UP000037530">
    <property type="component" value="Unassembled WGS sequence"/>
</dbReference>
<evidence type="ECO:0000313" key="1">
    <source>
        <dbReference type="EMBL" id="KOO05758.1"/>
    </source>
</evidence>
<gene>
    <name evidence="1" type="ORF">AKJ31_20540</name>
</gene>
<dbReference type="AlphaFoldDB" id="A0A0M0HVV0"/>
<keyword evidence="2" id="KW-1185">Reference proteome</keyword>
<organism evidence="1 2">
    <name type="scientific">Vibrio hepatarius</name>
    <dbReference type="NCBI Taxonomy" id="171383"/>
    <lineage>
        <taxon>Bacteria</taxon>
        <taxon>Pseudomonadati</taxon>
        <taxon>Pseudomonadota</taxon>
        <taxon>Gammaproteobacteria</taxon>
        <taxon>Vibrionales</taxon>
        <taxon>Vibrionaceae</taxon>
        <taxon>Vibrio</taxon>
        <taxon>Vibrio oreintalis group</taxon>
    </lineage>
</organism>
<proteinExistence type="predicted"/>
<name>A0A0M0HVV0_9VIBR</name>
<accession>A0A0M0HVV0</accession>
<evidence type="ECO:0000313" key="2">
    <source>
        <dbReference type="Proteomes" id="UP000037530"/>
    </source>
</evidence>
<sequence>MHGSGKLAADALAVRGGAERQALTQSHIRSDAGYLALPQDGEKVAPVEDAAVPAAGGVALFDMVLAALVHGFADLLPEAGWRKVGRLAVDQPPVQPGRAVRSDLFVQIDRGKDANAGLTVSAGVMGGGTADQIIGDAPLVGVDPLDDTGPA</sequence>
<protein>
    <submittedName>
        <fullName evidence="1">Uncharacterized protein</fullName>
    </submittedName>
</protein>
<comment type="caution">
    <text evidence="1">The sequence shown here is derived from an EMBL/GenBank/DDBJ whole genome shotgun (WGS) entry which is preliminary data.</text>
</comment>